<evidence type="ECO:0000256" key="2">
    <source>
        <dbReference type="SAM" id="Phobius"/>
    </source>
</evidence>
<keyword evidence="2" id="KW-0812">Transmembrane</keyword>
<evidence type="ECO:0000313" key="4">
    <source>
        <dbReference type="EMBL" id="PNF28273.1"/>
    </source>
</evidence>
<dbReference type="InterPro" id="IPR019387">
    <property type="entry name" value="SAYSvFN_dom"/>
</dbReference>
<dbReference type="EMBL" id="NEVH01013960">
    <property type="protein sequence ID" value="PNF28273.1"/>
    <property type="molecule type" value="Genomic_DNA"/>
</dbReference>
<dbReference type="PANTHER" id="PTHR13527">
    <property type="entry name" value="SAYSVFN DOMAIN-CONTAINING PROTEIN 1"/>
    <property type="match status" value="1"/>
</dbReference>
<dbReference type="Proteomes" id="UP000235965">
    <property type="component" value="Unassembled WGS sequence"/>
</dbReference>
<dbReference type="Pfam" id="PF10260">
    <property type="entry name" value="SAYSvFN"/>
    <property type="match status" value="1"/>
</dbReference>
<feature type="transmembrane region" description="Helical" evidence="2">
    <location>
        <begin position="97"/>
        <end position="120"/>
    </location>
</feature>
<dbReference type="InParanoid" id="A0A2J7QI90"/>
<evidence type="ECO:0000313" key="5">
    <source>
        <dbReference type="Proteomes" id="UP000235965"/>
    </source>
</evidence>
<keyword evidence="2" id="KW-0472">Membrane</keyword>
<comment type="caution">
    <text evidence="4">The sequence shown here is derived from an EMBL/GenBank/DDBJ whole genome shotgun (WGS) entry which is preliminary data.</text>
</comment>
<dbReference type="PANTHER" id="PTHR13527:SF0">
    <property type="entry name" value="SAYSVFN DOMAIN-CONTAINING PROTEIN 1"/>
    <property type="match status" value="1"/>
</dbReference>
<evidence type="ECO:0000259" key="3">
    <source>
        <dbReference type="Pfam" id="PF10260"/>
    </source>
</evidence>
<sequence>MEAKLAEYRARKHKEAVKQFPYNIMTLNSQQHASDTARNLSPSTPQEDGNMSKSSLISHTSDGAELSDSNLSESTCPNFTLFTVITNTLYFLLWTTLYAVAVHLEFGTVYFIVSLLYAIWRNTGTGPKKDGEISAYSVFNPNCEAIDGTLKAEQFEQELRYGAGSVH</sequence>
<protein>
    <submittedName>
        <fullName evidence="4">SAYSvFN domain-containing protein 1</fullName>
    </submittedName>
</protein>
<name>A0A2J7QI90_9NEOP</name>
<gene>
    <name evidence="4" type="primary">Saysd1</name>
    <name evidence="4" type="ORF">B7P43_G06640</name>
</gene>
<dbReference type="FunCoup" id="A0A2J7QI90">
    <property type="interactions" value="3"/>
</dbReference>
<feature type="region of interest" description="Disordered" evidence="1">
    <location>
        <begin position="34"/>
        <end position="61"/>
    </location>
</feature>
<feature type="domain" description="SAYSvFN" evidence="3">
    <location>
        <begin position="90"/>
        <end position="159"/>
    </location>
</feature>
<dbReference type="OrthoDB" id="71310at2759"/>
<keyword evidence="2" id="KW-1133">Transmembrane helix</keyword>
<proteinExistence type="predicted"/>
<dbReference type="InterPro" id="IPR039159">
    <property type="entry name" value="SAYSD1"/>
</dbReference>
<evidence type="ECO:0000256" key="1">
    <source>
        <dbReference type="SAM" id="MobiDB-lite"/>
    </source>
</evidence>
<reference evidence="4 5" key="1">
    <citation type="submission" date="2017-12" db="EMBL/GenBank/DDBJ databases">
        <title>Hemimetabolous genomes reveal molecular basis of termite eusociality.</title>
        <authorList>
            <person name="Harrison M.C."/>
            <person name="Jongepier E."/>
            <person name="Robertson H.M."/>
            <person name="Arning N."/>
            <person name="Bitard-Feildel T."/>
            <person name="Chao H."/>
            <person name="Childers C.P."/>
            <person name="Dinh H."/>
            <person name="Doddapaneni H."/>
            <person name="Dugan S."/>
            <person name="Gowin J."/>
            <person name="Greiner C."/>
            <person name="Han Y."/>
            <person name="Hu H."/>
            <person name="Hughes D.S.T."/>
            <person name="Huylmans A.-K."/>
            <person name="Kemena C."/>
            <person name="Kremer L.P.M."/>
            <person name="Lee S.L."/>
            <person name="Lopez-Ezquerra A."/>
            <person name="Mallet L."/>
            <person name="Monroy-Kuhn J.M."/>
            <person name="Moser A."/>
            <person name="Murali S.C."/>
            <person name="Muzny D.M."/>
            <person name="Otani S."/>
            <person name="Piulachs M.-D."/>
            <person name="Poelchau M."/>
            <person name="Qu J."/>
            <person name="Schaub F."/>
            <person name="Wada-Katsumata A."/>
            <person name="Worley K.C."/>
            <person name="Xie Q."/>
            <person name="Ylla G."/>
            <person name="Poulsen M."/>
            <person name="Gibbs R.A."/>
            <person name="Schal C."/>
            <person name="Richards S."/>
            <person name="Belles X."/>
            <person name="Korb J."/>
            <person name="Bornberg-Bauer E."/>
        </authorList>
    </citation>
    <scope>NUCLEOTIDE SEQUENCE [LARGE SCALE GENOMIC DNA]</scope>
    <source>
        <tissue evidence="4">Whole body</tissue>
    </source>
</reference>
<organism evidence="4 5">
    <name type="scientific">Cryptotermes secundus</name>
    <dbReference type="NCBI Taxonomy" id="105785"/>
    <lineage>
        <taxon>Eukaryota</taxon>
        <taxon>Metazoa</taxon>
        <taxon>Ecdysozoa</taxon>
        <taxon>Arthropoda</taxon>
        <taxon>Hexapoda</taxon>
        <taxon>Insecta</taxon>
        <taxon>Pterygota</taxon>
        <taxon>Neoptera</taxon>
        <taxon>Polyneoptera</taxon>
        <taxon>Dictyoptera</taxon>
        <taxon>Blattodea</taxon>
        <taxon>Blattoidea</taxon>
        <taxon>Termitoidae</taxon>
        <taxon>Kalotermitidae</taxon>
        <taxon>Cryptotermitinae</taxon>
        <taxon>Cryptotermes</taxon>
    </lineage>
</organism>
<dbReference type="AlphaFoldDB" id="A0A2J7QI90"/>
<accession>A0A2J7QI90</accession>
<keyword evidence="5" id="KW-1185">Reference proteome</keyword>